<comment type="caution">
    <text evidence="3">The sequence shown here is derived from an EMBL/GenBank/DDBJ whole genome shotgun (WGS) entry which is preliminary data.</text>
</comment>
<feature type="domain" description="Cyclin-like" evidence="1">
    <location>
        <begin position="4"/>
        <end position="75"/>
    </location>
</feature>
<name>A0A834AS29_9CHIR</name>
<evidence type="ECO:0000259" key="1">
    <source>
        <dbReference type="SMART" id="SM00385"/>
    </source>
</evidence>
<sequence length="123" mass="13767">MRSSQIPDGHTLAKYLMELSMLEYNMVHFPPSQIAVGAFRLALKILYNGEWTPTLQHYTSYPEESLLVVMQHLAKNIVMVNRGLTEHRTTKNKYATSKHAKVSTPAQLNSAVVQDVAKAVAKA</sequence>
<gene>
    <name evidence="3" type="ORF">HJG60_010109</name>
</gene>
<evidence type="ECO:0008006" key="5">
    <source>
        <dbReference type="Google" id="ProtNLM"/>
    </source>
</evidence>
<dbReference type="SUPFAM" id="SSF47954">
    <property type="entry name" value="Cyclin-like"/>
    <property type="match status" value="1"/>
</dbReference>
<protein>
    <recommendedName>
        <fullName evidence="5">G2/mitotic-specific cyclin-B1-like</fullName>
    </recommendedName>
</protein>
<dbReference type="EMBL" id="JABVXQ010000003">
    <property type="protein sequence ID" value="KAF6119652.1"/>
    <property type="molecule type" value="Genomic_DNA"/>
</dbReference>
<evidence type="ECO:0000313" key="3">
    <source>
        <dbReference type="EMBL" id="KAF6119652.1"/>
    </source>
</evidence>
<dbReference type="Pfam" id="PF02984">
    <property type="entry name" value="Cyclin_C"/>
    <property type="match status" value="1"/>
</dbReference>
<dbReference type="SMART" id="SM00385">
    <property type="entry name" value="CYCLIN"/>
    <property type="match status" value="1"/>
</dbReference>
<proteinExistence type="predicted"/>
<evidence type="ECO:0000259" key="2">
    <source>
        <dbReference type="SMART" id="SM01332"/>
    </source>
</evidence>
<evidence type="ECO:0000313" key="4">
    <source>
        <dbReference type="Proteomes" id="UP000664940"/>
    </source>
</evidence>
<dbReference type="InterPro" id="IPR004367">
    <property type="entry name" value="Cyclin_C-dom"/>
</dbReference>
<dbReference type="Gene3D" id="1.10.472.10">
    <property type="entry name" value="Cyclin-like"/>
    <property type="match status" value="1"/>
</dbReference>
<dbReference type="InterPro" id="IPR013763">
    <property type="entry name" value="Cyclin-like_dom"/>
</dbReference>
<dbReference type="InterPro" id="IPR036915">
    <property type="entry name" value="Cyclin-like_sf"/>
</dbReference>
<reference evidence="3 4" key="1">
    <citation type="journal article" date="2020" name="Nature">
        <title>Six reference-quality genomes reveal evolution of bat adaptations.</title>
        <authorList>
            <person name="Jebb D."/>
            <person name="Huang Z."/>
            <person name="Pippel M."/>
            <person name="Hughes G.M."/>
            <person name="Lavrichenko K."/>
            <person name="Devanna P."/>
            <person name="Winkler S."/>
            <person name="Jermiin L.S."/>
            <person name="Skirmuntt E.C."/>
            <person name="Katzourakis A."/>
            <person name="Burkitt-Gray L."/>
            <person name="Ray D.A."/>
            <person name="Sullivan K.A.M."/>
            <person name="Roscito J.G."/>
            <person name="Kirilenko B.M."/>
            <person name="Davalos L.M."/>
            <person name="Corthals A.P."/>
            <person name="Power M.L."/>
            <person name="Jones G."/>
            <person name="Ransome R.D."/>
            <person name="Dechmann D.K.N."/>
            <person name="Locatelli A.G."/>
            <person name="Puechmaille S.J."/>
            <person name="Fedrigo O."/>
            <person name="Jarvis E.D."/>
            <person name="Hiller M."/>
            <person name="Vernes S.C."/>
            <person name="Myers E.W."/>
            <person name="Teeling E.C."/>
        </authorList>
    </citation>
    <scope>NUCLEOTIDE SEQUENCE [LARGE SCALE GENOMIC DNA]</scope>
    <source>
        <strain evidence="3">Bat1K_MPI-CBG_1</strain>
    </source>
</reference>
<feature type="domain" description="Cyclin C-terminal" evidence="2">
    <location>
        <begin position="2"/>
        <end position="108"/>
    </location>
</feature>
<dbReference type="SMART" id="SM01332">
    <property type="entry name" value="Cyclin_C"/>
    <property type="match status" value="1"/>
</dbReference>
<organism evidence="3 4">
    <name type="scientific">Phyllostomus discolor</name>
    <name type="common">pale spear-nosed bat</name>
    <dbReference type="NCBI Taxonomy" id="89673"/>
    <lineage>
        <taxon>Eukaryota</taxon>
        <taxon>Metazoa</taxon>
        <taxon>Chordata</taxon>
        <taxon>Craniata</taxon>
        <taxon>Vertebrata</taxon>
        <taxon>Euteleostomi</taxon>
        <taxon>Mammalia</taxon>
        <taxon>Eutheria</taxon>
        <taxon>Laurasiatheria</taxon>
        <taxon>Chiroptera</taxon>
        <taxon>Yangochiroptera</taxon>
        <taxon>Phyllostomidae</taxon>
        <taxon>Phyllostominae</taxon>
        <taxon>Phyllostomus</taxon>
    </lineage>
</organism>
<dbReference type="AlphaFoldDB" id="A0A834AS29"/>
<dbReference type="Proteomes" id="UP000664940">
    <property type="component" value="Unassembled WGS sequence"/>
</dbReference>
<accession>A0A834AS29</accession>